<dbReference type="Proteomes" id="UP000515789">
    <property type="component" value="Chromosome"/>
</dbReference>
<dbReference type="PROSITE" id="PS51063">
    <property type="entry name" value="HTH_CRP_2"/>
    <property type="match status" value="1"/>
</dbReference>
<keyword evidence="3" id="KW-0804">Transcription</keyword>
<dbReference type="GO" id="GO:0006355">
    <property type="term" value="P:regulation of DNA-templated transcription"/>
    <property type="evidence" value="ECO:0007669"/>
    <property type="project" value="InterPro"/>
</dbReference>
<proteinExistence type="predicted"/>
<evidence type="ECO:0000313" key="7">
    <source>
        <dbReference type="EMBL" id="QMW76931.1"/>
    </source>
</evidence>
<dbReference type="EMBL" id="CP039126">
    <property type="protein sequence ID" value="QMW76931.1"/>
    <property type="molecule type" value="Genomic_DNA"/>
</dbReference>
<dbReference type="Gene3D" id="2.60.120.10">
    <property type="entry name" value="Jelly Rolls"/>
    <property type="match status" value="1"/>
</dbReference>
<dbReference type="RefSeq" id="WP_018592974.1">
    <property type="nucleotide sequence ID" value="NZ_AP031416.1"/>
</dbReference>
<evidence type="ECO:0000256" key="1">
    <source>
        <dbReference type="ARBA" id="ARBA00023015"/>
    </source>
</evidence>
<dbReference type="InterPro" id="IPR012318">
    <property type="entry name" value="HTH_CRP"/>
</dbReference>
<reference evidence="6 8" key="1">
    <citation type="submission" date="2019-01" db="EMBL/GenBank/DDBJ databases">
        <title>PMF-metabolizing Aryl O-demethylase.</title>
        <authorList>
            <person name="Kim M."/>
        </authorList>
    </citation>
    <scope>NUCLEOTIDE SEQUENCE [LARGE SCALE GENOMIC DNA]</scope>
    <source>
        <strain evidence="6 8">PMF1</strain>
    </source>
</reference>
<dbReference type="EMBL" id="CP035945">
    <property type="protein sequence ID" value="QBE99936.1"/>
    <property type="molecule type" value="Genomic_DNA"/>
</dbReference>
<sequence length="224" mass="26099">MIGLENYENILKESCLFHNKDTAELAELCRLLGGKIQDYGKGQQLLHEGDTIKQLGIVLEGEVRIVRIDMDGNERLFQKLVPSYMMGADIVCTPSRQSPYSAYCSQDAKVWYFDWMPGNEKWEEELERRLMEFIANENVRKFYRIDILSTKSVRKRVLKYLHIQCQKRGSSTVVIPYSREELANYLCVNRSVLSDELGRMQEEGIITFRKNRFTLCQGVSSYNK</sequence>
<reference evidence="7 9" key="2">
    <citation type="submission" date="2019-04" db="EMBL/GenBank/DDBJ databases">
        <authorList>
            <person name="Schori C."/>
            <person name="Ahrens C."/>
        </authorList>
    </citation>
    <scope>NUCLEOTIDE SEQUENCE [LARGE SCALE GENOMIC DNA]</scope>
    <source>
        <strain evidence="7 9">DSM 2950</strain>
    </source>
</reference>
<dbReference type="KEGG" id="bpro:PMF13cell1_05530"/>
<keyword evidence="2" id="KW-0238">DNA-binding</keyword>
<dbReference type="AlphaFoldDB" id="A0A4P6M5T1"/>
<dbReference type="SUPFAM" id="SSF46785">
    <property type="entry name" value="Winged helix' DNA-binding domain"/>
    <property type="match status" value="1"/>
</dbReference>
<dbReference type="Proteomes" id="UP000289794">
    <property type="component" value="Chromosome"/>
</dbReference>
<dbReference type="GeneID" id="75052353"/>
<evidence type="ECO:0000259" key="5">
    <source>
        <dbReference type="PROSITE" id="PS51063"/>
    </source>
</evidence>
<evidence type="ECO:0000313" key="9">
    <source>
        <dbReference type="Proteomes" id="UP000515789"/>
    </source>
</evidence>
<dbReference type="CDD" id="cd00038">
    <property type="entry name" value="CAP_ED"/>
    <property type="match status" value="1"/>
</dbReference>
<dbReference type="GO" id="GO:0003677">
    <property type="term" value="F:DNA binding"/>
    <property type="evidence" value="ECO:0007669"/>
    <property type="project" value="UniProtKB-KW"/>
</dbReference>
<name>A0A4P6M5T1_9FIRM</name>
<gene>
    <name evidence="6" type="primary">fixK_2</name>
    <name evidence="7" type="ORF">E5259_04580</name>
    <name evidence="6" type="ORF">PMF13cell1_05530</name>
</gene>
<dbReference type="InterPro" id="IPR036390">
    <property type="entry name" value="WH_DNA-bd_sf"/>
</dbReference>
<feature type="domain" description="Cyclic nucleotide-binding" evidence="4">
    <location>
        <begin position="16"/>
        <end position="114"/>
    </location>
</feature>
<protein>
    <submittedName>
        <fullName evidence="7">Crp/Fnr family transcriptional regulator</fullName>
    </submittedName>
    <submittedName>
        <fullName evidence="6">Nitrogen fixation regulation protein FixK</fullName>
    </submittedName>
</protein>
<organism evidence="6 8">
    <name type="scientific">Blautia producta</name>
    <dbReference type="NCBI Taxonomy" id="33035"/>
    <lineage>
        <taxon>Bacteria</taxon>
        <taxon>Bacillati</taxon>
        <taxon>Bacillota</taxon>
        <taxon>Clostridia</taxon>
        <taxon>Lachnospirales</taxon>
        <taxon>Lachnospiraceae</taxon>
        <taxon>Blautia</taxon>
    </lineage>
</organism>
<evidence type="ECO:0000256" key="3">
    <source>
        <dbReference type="ARBA" id="ARBA00023163"/>
    </source>
</evidence>
<dbReference type="Pfam" id="PF00027">
    <property type="entry name" value="cNMP_binding"/>
    <property type="match status" value="1"/>
</dbReference>
<dbReference type="InterPro" id="IPR014710">
    <property type="entry name" value="RmlC-like_jellyroll"/>
</dbReference>
<evidence type="ECO:0000256" key="2">
    <source>
        <dbReference type="ARBA" id="ARBA00023125"/>
    </source>
</evidence>
<dbReference type="InterPro" id="IPR000595">
    <property type="entry name" value="cNMP-bd_dom"/>
</dbReference>
<dbReference type="Pfam" id="PF13545">
    <property type="entry name" value="HTH_Crp_2"/>
    <property type="match status" value="1"/>
</dbReference>
<dbReference type="InterPro" id="IPR018490">
    <property type="entry name" value="cNMP-bd_dom_sf"/>
</dbReference>
<evidence type="ECO:0000313" key="6">
    <source>
        <dbReference type="EMBL" id="QBE99936.1"/>
    </source>
</evidence>
<accession>A0A4P6M5T1</accession>
<evidence type="ECO:0000259" key="4">
    <source>
        <dbReference type="PROSITE" id="PS50042"/>
    </source>
</evidence>
<feature type="domain" description="HTH crp-type" evidence="5">
    <location>
        <begin position="151"/>
        <end position="219"/>
    </location>
</feature>
<keyword evidence="1" id="KW-0805">Transcription regulation</keyword>
<dbReference type="SUPFAM" id="SSF51206">
    <property type="entry name" value="cAMP-binding domain-like"/>
    <property type="match status" value="1"/>
</dbReference>
<evidence type="ECO:0000313" key="8">
    <source>
        <dbReference type="Proteomes" id="UP000289794"/>
    </source>
</evidence>
<dbReference type="PROSITE" id="PS50042">
    <property type="entry name" value="CNMP_BINDING_3"/>
    <property type="match status" value="1"/>
</dbReference>